<keyword evidence="3" id="KW-1185">Reference proteome</keyword>
<reference evidence="2 3" key="1">
    <citation type="submission" date="2020-08" db="EMBL/GenBank/DDBJ databases">
        <title>Genomic Encyclopedia of Type Strains, Phase IV (KMG-IV): sequencing the most valuable type-strain genomes for metagenomic binning, comparative biology and taxonomic classification.</title>
        <authorList>
            <person name="Goeker M."/>
        </authorList>
    </citation>
    <scope>NUCLEOTIDE SEQUENCE [LARGE SCALE GENOMIC DNA]</scope>
    <source>
        <strain evidence="2 3">DSM 22975</strain>
    </source>
</reference>
<dbReference type="RefSeq" id="WP_188027307.1">
    <property type="nucleotide sequence ID" value="NZ_JACHGR010000008.1"/>
</dbReference>
<dbReference type="InterPro" id="IPR021647">
    <property type="entry name" value="CusF_Ec"/>
</dbReference>
<evidence type="ECO:0000256" key="1">
    <source>
        <dbReference type="SAM" id="SignalP"/>
    </source>
</evidence>
<proteinExistence type="predicted"/>
<feature type="signal peptide" evidence="1">
    <location>
        <begin position="1"/>
        <end position="24"/>
    </location>
</feature>
<keyword evidence="1" id="KW-0732">Signal</keyword>
<evidence type="ECO:0000313" key="3">
    <source>
        <dbReference type="Proteomes" id="UP000585721"/>
    </source>
</evidence>
<dbReference type="Pfam" id="PF11604">
    <property type="entry name" value="CusF_Ec"/>
    <property type="match status" value="1"/>
</dbReference>
<dbReference type="AlphaFoldDB" id="A0A841GG79"/>
<accession>A0A841GG79</accession>
<dbReference type="InterPro" id="IPR042230">
    <property type="entry name" value="CusF_sf"/>
</dbReference>
<comment type="caution">
    <text evidence="2">The sequence shown here is derived from an EMBL/GenBank/DDBJ whole genome shotgun (WGS) entry which is preliminary data.</text>
</comment>
<organism evidence="2 3">
    <name type="scientific">Tolumonas osonensis</name>
    <dbReference type="NCBI Taxonomy" id="675874"/>
    <lineage>
        <taxon>Bacteria</taxon>
        <taxon>Pseudomonadati</taxon>
        <taxon>Pseudomonadota</taxon>
        <taxon>Gammaproteobacteria</taxon>
        <taxon>Aeromonadales</taxon>
        <taxon>Aeromonadaceae</taxon>
        <taxon>Tolumonas</taxon>
    </lineage>
</organism>
<name>A0A841GG79_9GAMM</name>
<protein>
    <submittedName>
        <fullName evidence="2">Cu/Ag efflux protein CusF</fullName>
    </submittedName>
</protein>
<dbReference type="EMBL" id="JACHGR010000008">
    <property type="protein sequence ID" value="MBB6056587.1"/>
    <property type="molecule type" value="Genomic_DNA"/>
</dbReference>
<gene>
    <name evidence="2" type="ORF">HNR75_002525</name>
</gene>
<dbReference type="Gene3D" id="2.40.50.320">
    <property type="entry name" value="Copper binding periplasmic protein CusF"/>
    <property type="match status" value="1"/>
</dbReference>
<sequence>MKKSLSRITAVALFSLFAATAAQAAVETYRAHGTVQQVDAANGKVVLAQDAVTELGWPVRTMTYKVHGDKTLQGISAGQTVDVTFTTTSPYQAAIQFITPVSQ</sequence>
<evidence type="ECO:0000313" key="2">
    <source>
        <dbReference type="EMBL" id="MBB6056587.1"/>
    </source>
</evidence>
<dbReference type="Proteomes" id="UP000585721">
    <property type="component" value="Unassembled WGS sequence"/>
</dbReference>
<feature type="chain" id="PRO_5032587220" evidence="1">
    <location>
        <begin position="25"/>
        <end position="103"/>
    </location>
</feature>